<sequence>MANLLGGKNKKTSKTIIKQNNEYKQDISPQEPYTGYSEEIEKKYLKDDRGTIRIPNENKLEFDALLSIQEDFQYSYELFAELVYDRVKRLSKEEHQEYLDQLARLKKKHIQKEIKKAEKKAKNKKV</sequence>
<evidence type="ECO:0000256" key="2">
    <source>
        <dbReference type="SAM" id="MobiDB-lite"/>
    </source>
</evidence>
<dbReference type="EMBL" id="PJVH01000086">
    <property type="protein sequence ID" value="RXU83072.1"/>
    <property type="molecule type" value="Genomic_DNA"/>
</dbReference>
<feature type="region of interest" description="Disordered" evidence="2">
    <location>
        <begin position="1"/>
        <end position="32"/>
    </location>
</feature>
<evidence type="ECO:0000313" key="4">
    <source>
        <dbReference type="Proteomes" id="UP000289562"/>
    </source>
</evidence>
<dbReference type="AlphaFoldDB" id="A0AB37VQ27"/>
<feature type="coiled-coil region" evidence="1">
    <location>
        <begin position="88"/>
        <end position="122"/>
    </location>
</feature>
<keyword evidence="1" id="KW-0175">Coiled coil</keyword>
<organism evidence="3 4">
    <name type="scientific">Enterococcus faecium</name>
    <name type="common">Streptococcus faecium</name>
    <dbReference type="NCBI Taxonomy" id="1352"/>
    <lineage>
        <taxon>Bacteria</taxon>
        <taxon>Bacillati</taxon>
        <taxon>Bacillota</taxon>
        <taxon>Bacilli</taxon>
        <taxon>Lactobacillales</taxon>
        <taxon>Enterococcaceae</taxon>
        <taxon>Enterococcus</taxon>
    </lineage>
</organism>
<comment type="caution">
    <text evidence="3">The sequence shown here is derived from an EMBL/GenBank/DDBJ whole genome shotgun (WGS) entry which is preliminary data.</text>
</comment>
<dbReference type="Proteomes" id="UP000289562">
    <property type="component" value="Unassembled WGS sequence"/>
</dbReference>
<gene>
    <name evidence="3" type="ORF">CYQ77_13420</name>
</gene>
<evidence type="ECO:0000313" key="3">
    <source>
        <dbReference type="EMBL" id="RXU83072.1"/>
    </source>
</evidence>
<protein>
    <submittedName>
        <fullName evidence="3">Replication-associated protein</fullName>
    </submittedName>
</protein>
<evidence type="ECO:0000256" key="1">
    <source>
        <dbReference type="SAM" id="Coils"/>
    </source>
</evidence>
<reference evidence="3 4" key="1">
    <citation type="submission" date="2017-12" db="EMBL/GenBank/DDBJ databases">
        <title>A pool of 800 enterococci isolated from chicken carcass rinse samples from New Zealand.</title>
        <authorList>
            <person name="Zhang J."/>
            <person name="Rogers L."/>
            <person name="Midwinter A."/>
            <person name="French N."/>
        </authorList>
    </citation>
    <scope>NUCLEOTIDE SEQUENCE [LARGE SCALE GENOMIC DNA]</scope>
    <source>
        <strain evidence="3 4">EN697</strain>
    </source>
</reference>
<accession>A0AB37VQ27</accession>
<dbReference type="RefSeq" id="WP_113844065.1">
    <property type="nucleotide sequence ID" value="NZ_JAKJOI010000093.1"/>
</dbReference>
<proteinExistence type="predicted"/>
<name>A0AB37VQ27_ENTFC</name>